<accession>A0AAP3V1L7</accession>
<dbReference type="AlphaFoldDB" id="A0AAP3V1L7"/>
<proteinExistence type="predicted"/>
<evidence type="ECO:0000313" key="2">
    <source>
        <dbReference type="Proteomes" id="UP001301140"/>
    </source>
</evidence>
<organism evidence="1 2">
    <name type="scientific">Marinimicrococcus flavescens</name>
    <dbReference type="NCBI Taxonomy" id="3031815"/>
    <lineage>
        <taxon>Bacteria</taxon>
        <taxon>Pseudomonadati</taxon>
        <taxon>Pseudomonadota</taxon>
        <taxon>Alphaproteobacteria</taxon>
        <taxon>Geminicoccales</taxon>
        <taxon>Geminicoccaceae</taxon>
        <taxon>Marinimicrococcus</taxon>
    </lineage>
</organism>
<gene>
    <name evidence="1" type="ORF">PZ740_06780</name>
</gene>
<sequence>WYRTRTETDWGPWLNVAVQGRAAIFDGVDARSAENFKLATDAPSTYPGGETVFFVNNSPGWPAVYGTVKSVRGYVGGTAVTQHFYPYNVSAPIKYRQALYGSDTWGEWESLLTSTDAKGFALSNAYVNFGDTDAPMNTDEFIALLTAMGAFTASGHWVVRGGWAYAYNRTITDSGFGHISLAGAVVEVTGNSTFFTVRILTAPQANTPEAGLNANSEFIYVSNGT</sequence>
<keyword evidence="2" id="KW-1185">Reference proteome</keyword>
<reference evidence="1 2" key="1">
    <citation type="submission" date="2023-03" db="EMBL/GenBank/DDBJ databases">
        <title>YIM 152171 draft genome.</title>
        <authorList>
            <person name="Yang Z."/>
        </authorList>
    </citation>
    <scope>NUCLEOTIDE SEQUENCE [LARGE SCALE GENOMIC DNA]</scope>
    <source>
        <strain evidence="1 2">YIM 152171</strain>
    </source>
</reference>
<feature type="non-terminal residue" evidence="1">
    <location>
        <position position="225"/>
    </location>
</feature>
<feature type="non-terminal residue" evidence="1">
    <location>
        <position position="1"/>
    </location>
</feature>
<dbReference type="Proteomes" id="UP001301140">
    <property type="component" value="Unassembled WGS sequence"/>
</dbReference>
<comment type="caution">
    <text evidence="1">The sequence shown here is derived from an EMBL/GenBank/DDBJ whole genome shotgun (WGS) entry which is preliminary data.</text>
</comment>
<protein>
    <submittedName>
        <fullName evidence="1">Uncharacterized protein</fullName>
    </submittedName>
</protein>
<name>A0AAP3V1L7_9PROT</name>
<evidence type="ECO:0000313" key="1">
    <source>
        <dbReference type="EMBL" id="MDF1586084.1"/>
    </source>
</evidence>
<dbReference type="EMBL" id="JARGEQ010000068">
    <property type="protein sequence ID" value="MDF1586084.1"/>
    <property type="molecule type" value="Genomic_DNA"/>
</dbReference>